<dbReference type="InParanoid" id="A0A1V8TB21"/>
<evidence type="ECO:0000313" key="3">
    <source>
        <dbReference type="Proteomes" id="UP000192596"/>
    </source>
</evidence>
<keyword evidence="3" id="KW-1185">Reference proteome</keyword>
<evidence type="ECO:0000259" key="1">
    <source>
        <dbReference type="Pfam" id="PF06985"/>
    </source>
</evidence>
<sequence length="432" mass="48158">MKLDIEDHGRHECEFRAVCVHASTERLHQTSGTGAWSRGRSAPRNFEAVSLDSCPRYVAISYAWGEAVFSRRLEVHNARLNITPSLDGALRRLRKNFEPAILWADAVCINQADLEEMGYQITMMYSIYSYAQSVAVWLGAMTPDDADAFWIMHALEEMSCKVSQFVKSRHVASRALFEEAHTGSGRVTPPTCRCCGLGRQRSYIVQELVAGSARLKPTDYQQSNGSRPPFDTATTLYCGSYRIAYASLTNALFYETWLPSGARPTTWTSAQGHVYELAAIIQDLQDGQYGGRLLDTMMAVRDMACADPRDRVFAFRTMAEMGNVDSLYPAYDIPITMVWQRTAIYLLTERSAMRARSPAEVLALAAMREGVSAGSAEHSIPSWVPSFDQLSYDLRKKHVNYGMDPMPSAEGGRDPFVATYDIACAGILRLRG</sequence>
<protein>
    <recommendedName>
        <fullName evidence="1">Heterokaryon incompatibility domain-containing protein</fullName>
    </recommendedName>
</protein>
<gene>
    <name evidence="2" type="ORF">B0A48_06487</name>
</gene>
<dbReference type="InterPro" id="IPR010730">
    <property type="entry name" value="HET"/>
</dbReference>
<accession>A0A1V8TB21</accession>
<evidence type="ECO:0000313" key="2">
    <source>
        <dbReference type="EMBL" id="OQO08617.1"/>
    </source>
</evidence>
<dbReference type="Pfam" id="PF06985">
    <property type="entry name" value="HET"/>
    <property type="match status" value="1"/>
</dbReference>
<organism evidence="2 3">
    <name type="scientific">Cryoendolithus antarcticus</name>
    <dbReference type="NCBI Taxonomy" id="1507870"/>
    <lineage>
        <taxon>Eukaryota</taxon>
        <taxon>Fungi</taxon>
        <taxon>Dikarya</taxon>
        <taxon>Ascomycota</taxon>
        <taxon>Pezizomycotina</taxon>
        <taxon>Dothideomycetes</taxon>
        <taxon>Dothideomycetidae</taxon>
        <taxon>Cladosporiales</taxon>
        <taxon>Cladosporiaceae</taxon>
        <taxon>Cryoendolithus</taxon>
    </lineage>
</organism>
<reference evidence="3" key="1">
    <citation type="submission" date="2017-03" db="EMBL/GenBank/DDBJ databases">
        <title>Genomes of endolithic fungi from Antarctica.</title>
        <authorList>
            <person name="Coleine C."/>
            <person name="Masonjones S."/>
            <person name="Stajich J.E."/>
        </authorList>
    </citation>
    <scope>NUCLEOTIDE SEQUENCE [LARGE SCALE GENOMIC DNA]</scope>
    <source>
        <strain evidence="3">CCFEE 5527</strain>
    </source>
</reference>
<dbReference type="Proteomes" id="UP000192596">
    <property type="component" value="Unassembled WGS sequence"/>
</dbReference>
<dbReference type="PANTHER" id="PTHR24148">
    <property type="entry name" value="ANKYRIN REPEAT DOMAIN-CONTAINING PROTEIN 39 HOMOLOG-RELATED"/>
    <property type="match status" value="1"/>
</dbReference>
<dbReference type="AlphaFoldDB" id="A0A1V8TB21"/>
<dbReference type="STRING" id="1507870.A0A1V8TB21"/>
<name>A0A1V8TB21_9PEZI</name>
<dbReference type="OrthoDB" id="2157530at2759"/>
<dbReference type="EMBL" id="NAJO01000012">
    <property type="protein sequence ID" value="OQO08617.1"/>
    <property type="molecule type" value="Genomic_DNA"/>
</dbReference>
<comment type="caution">
    <text evidence="2">The sequence shown here is derived from an EMBL/GenBank/DDBJ whole genome shotgun (WGS) entry which is preliminary data.</text>
</comment>
<dbReference type="InterPro" id="IPR052895">
    <property type="entry name" value="HetReg/Transcr_Mod"/>
</dbReference>
<proteinExistence type="predicted"/>
<dbReference type="PANTHER" id="PTHR24148:SF64">
    <property type="entry name" value="HETEROKARYON INCOMPATIBILITY DOMAIN-CONTAINING PROTEIN"/>
    <property type="match status" value="1"/>
</dbReference>
<feature type="domain" description="Heterokaryon incompatibility" evidence="1">
    <location>
        <begin position="57"/>
        <end position="157"/>
    </location>
</feature>